<evidence type="ECO:0000256" key="4">
    <source>
        <dbReference type="ARBA" id="ARBA00023235"/>
    </source>
</evidence>
<feature type="domain" description="Squalene cyclase N-terminal" evidence="6">
    <location>
        <begin position="13"/>
        <end position="297"/>
    </location>
</feature>
<dbReference type="UniPathway" id="UPA00337"/>
<dbReference type="InterPro" id="IPR032696">
    <property type="entry name" value="SQ_cyclase_C"/>
</dbReference>
<evidence type="ECO:0000313" key="8">
    <source>
        <dbReference type="Proteomes" id="UP000180235"/>
    </source>
</evidence>
<dbReference type="InterPro" id="IPR008930">
    <property type="entry name" value="Terpenoid_cyclase/PrenylTrfase"/>
</dbReference>
<dbReference type="RefSeq" id="WP_071454823.1">
    <property type="nucleotide sequence ID" value="NZ_CP017675.1"/>
</dbReference>
<comment type="similarity">
    <text evidence="2">Belongs to the terpene cyclase/mutase family.</text>
</comment>
<dbReference type="EC" id="4.2.1.129" evidence="7"/>
<reference evidence="7 8" key="1">
    <citation type="submission" date="2016-10" db="EMBL/GenBank/DDBJ databases">
        <title>Description of Gloeomargarita lithophora gen. nov., sp. nov., a thylakoid-bearing basal-branching cyanobacterium with intracellular carbonates, and proposal for Gloeomargaritales ord. nov.</title>
        <authorList>
            <person name="Moreira D."/>
            <person name="Tavera R."/>
            <person name="Benzerara K."/>
            <person name="Skouri-Panet F."/>
            <person name="Couradeau E."/>
            <person name="Gerard E."/>
            <person name="Loussert C."/>
            <person name="Novelo E."/>
            <person name="Zivanovic Y."/>
            <person name="Lopez-Garcia P."/>
        </authorList>
    </citation>
    <scope>NUCLEOTIDE SEQUENCE [LARGE SCALE GENOMIC DNA]</scope>
    <source>
        <strain evidence="7 8">D10</strain>
    </source>
</reference>
<gene>
    <name evidence="7" type="primary">sqhC</name>
    <name evidence="7" type="ORF">GlitD10_2049</name>
</gene>
<evidence type="ECO:0000259" key="6">
    <source>
        <dbReference type="Pfam" id="PF13249"/>
    </source>
</evidence>
<dbReference type="GO" id="GO:0005811">
    <property type="term" value="C:lipid droplet"/>
    <property type="evidence" value="ECO:0007669"/>
    <property type="project" value="InterPro"/>
</dbReference>
<evidence type="ECO:0000256" key="2">
    <source>
        <dbReference type="ARBA" id="ARBA00009755"/>
    </source>
</evidence>
<dbReference type="Gene3D" id="1.50.10.20">
    <property type="match status" value="2"/>
</dbReference>
<feature type="domain" description="Squalene cyclase C-terminal" evidence="5">
    <location>
        <begin position="306"/>
        <end position="622"/>
    </location>
</feature>
<dbReference type="PANTHER" id="PTHR11764">
    <property type="entry name" value="TERPENE CYCLASE/MUTASE FAMILY MEMBER"/>
    <property type="match status" value="1"/>
</dbReference>
<dbReference type="InterPro" id="IPR032697">
    <property type="entry name" value="SQ_cyclase_N"/>
</dbReference>
<dbReference type="Pfam" id="PF13249">
    <property type="entry name" value="SQHop_cyclase_N"/>
    <property type="match status" value="1"/>
</dbReference>
<dbReference type="NCBIfam" id="TIGR01787">
    <property type="entry name" value="squalene_cyclas"/>
    <property type="match status" value="1"/>
</dbReference>
<protein>
    <submittedName>
        <fullName evidence="7">Squalene/oxidosqualene cyclase</fullName>
        <ecNumber evidence="7">4.2.1.129</ecNumber>
    </submittedName>
</protein>
<dbReference type="InterPro" id="IPR018333">
    <property type="entry name" value="Squalene_cyclase"/>
</dbReference>
<dbReference type="STRING" id="1188229.GlitD10_2049"/>
<keyword evidence="8" id="KW-1185">Reference proteome</keyword>
<dbReference type="SUPFAM" id="SSF48239">
    <property type="entry name" value="Terpenoid cyclases/Protein prenyltransferases"/>
    <property type="match status" value="2"/>
</dbReference>
<evidence type="ECO:0000256" key="1">
    <source>
        <dbReference type="ARBA" id="ARBA00004999"/>
    </source>
</evidence>
<keyword evidence="7" id="KW-0456">Lyase</keyword>
<dbReference type="SFLD" id="SFLDG01016">
    <property type="entry name" value="Prenyltransferase_Like_2"/>
    <property type="match status" value="1"/>
</dbReference>
<keyword evidence="3" id="KW-0677">Repeat</keyword>
<sequence>MTTVDLGKLKQTIRRSQDYLLALQHPDGYWWATLESNVTMTAELLLLYTIWGITERLPLDKIKTYILNQQRQHGGWELYYDDGGDLNCTIEAYMALRLLGCRPDEPALQKAKNLILLRGGVTRARIFTKLNLALIGCYDWRGLPSLPPWLMLLPGGGLFSIYEMSSWARSSTVPLIMVFDKKPVYTQGFNLDELYVKSPGERLYKLPQKGDWTDVFIWLDQGFKLAEIWQVTPFRNEGLIAAEKWLLQRQEETGDWGGIQPAMVNSLLALRCLDYALDEPAVVRGLRAVEKFCVETETEYWMQPCVSPVWDTALVVRALVDSGLAPDHPALVRAGEWLLQQQILNTYGDWAVKNPQARPGGWAFEFDNRYYPDVDDTAVVVMALAQIRLPNEGEKHQAIQRAVDWIVSMQCRDGSWGAFDKDNDQEWLNFLPYGDLRAMIDPGTADVTARVLEMAHYPGVTLPGEVQQRGMDYLLQAQEATGSWFGRWGVNYIYGTSGVLAALRGEASAELAQQRGKTWLLAHQNPDGGWGETCRSYQDPSLQGQGASTVSQTAWGVLGLLAGGAGESPELERGIDYLLAQQKSDGSWSETLFTGTGFPQHFYLRYNLYYQHFPLMALGRYCQQVAMPLEIPLVTQGLPEPVVLEANLGRE</sequence>
<dbReference type="PANTHER" id="PTHR11764:SF20">
    <property type="entry name" value="LANOSTEROL SYNTHASE"/>
    <property type="match status" value="1"/>
</dbReference>
<dbReference type="NCBIfam" id="TIGR01507">
    <property type="entry name" value="hopene_cyclase"/>
    <property type="match status" value="1"/>
</dbReference>
<dbReference type="CDD" id="cd02892">
    <property type="entry name" value="SQCY_1"/>
    <property type="match status" value="1"/>
</dbReference>
<organism evidence="7 8">
    <name type="scientific">Gloeomargarita lithophora Alchichica-D10</name>
    <dbReference type="NCBI Taxonomy" id="1188229"/>
    <lineage>
        <taxon>Bacteria</taxon>
        <taxon>Bacillati</taxon>
        <taxon>Cyanobacteriota</taxon>
        <taxon>Cyanophyceae</taxon>
        <taxon>Gloeomargaritales</taxon>
        <taxon>Gloeomargaritaceae</taxon>
        <taxon>Gloeomargarita</taxon>
    </lineage>
</organism>
<proteinExistence type="inferred from homology"/>
<keyword evidence="4" id="KW-0413">Isomerase</keyword>
<dbReference type="AlphaFoldDB" id="A0A1J0AEN2"/>
<dbReference type="GO" id="GO:0016829">
    <property type="term" value="F:lyase activity"/>
    <property type="evidence" value="ECO:0007669"/>
    <property type="project" value="UniProtKB-KW"/>
</dbReference>
<evidence type="ECO:0000313" key="7">
    <source>
        <dbReference type="EMBL" id="APB34375.1"/>
    </source>
</evidence>
<dbReference type="InterPro" id="IPR006400">
    <property type="entry name" value="Hopene-cyclase"/>
</dbReference>
<dbReference type="OrthoDB" id="9758578at2"/>
<dbReference type="EMBL" id="CP017675">
    <property type="protein sequence ID" value="APB34375.1"/>
    <property type="molecule type" value="Genomic_DNA"/>
</dbReference>
<dbReference type="GO" id="GO:0016866">
    <property type="term" value="F:intramolecular transferase activity"/>
    <property type="evidence" value="ECO:0007669"/>
    <property type="project" value="InterPro"/>
</dbReference>
<dbReference type="Proteomes" id="UP000180235">
    <property type="component" value="Chromosome"/>
</dbReference>
<accession>A0A1J0AEN2</accession>
<evidence type="ECO:0000259" key="5">
    <source>
        <dbReference type="Pfam" id="PF13243"/>
    </source>
</evidence>
<dbReference type="Pfam" id="PF13243">
    <property type="entry name" value="SQHop_cyclase_C"/>
    <property type="match status" value="1"/>
</dbReference>
<comment type="pathway">
    <text evidence="1">Secondary metabolite biosynthesis; hopanoid biosynthesis.</text>
</comment>
<evidence type="ECO:0000256" key="3">
    <source>
        <dbReference type="ARBA" id="ARBA00022737"/>
    </source>
</evidence>
<name>A0A1J0AEN2_9CYAN</name>
<dbReference type="GO" id="GO:0016104">
    <property type="term" value="P:triterpenoid biosynthetic process"/>
    <property type="evidence" value="ECO:0007669"/>
    <property type="project" value="InterPro"/>
</dbReference>
<dbReference type="KEGG" id="glt:GlitD10_2049"/>